<dbReference type="SUPFAM" id="SSF47266">
    <property type="entry name" value="4-helical cytokines"/>
    <property type="match status" value="1"/>
</dbReference>
<dbReference type="FunFam" id="1.20.1250.10:FF:000016">
    <property type="entry name" value="Fms-related tyrosine kinase 3 ligand"/>
    <property type="match status" value="1"/>
</dbReference>
<dbReference type="GO" id="GO:0016301">
    <property type="term" value="F:kinase activity"/>
    <property type="evidence" value="ECO:0007669"/>
    <property type="project" value="UniProtKB-KW"/>
</dbReference>
<proteinExistence type="predicted"/>
<evidence type="ECO:0000256" key="7">
    <source>
        <dbReference type="ARBA" id="ARBA00022729"/>
    </source>
</evidence>
<evidence type="ECO:0000256" key="14">
    <source>
        <dbReference type="SAM" id="MobiDB-lite"/>
    </source>
</evidence>
<dbReference type="GO" id="GO:0008284">
    <property type="term" value="P:positive regulation of cell population proliferation"/>
    <property type="evidence" value="ECO:0007669"/>
    <property type="project" value="UniProtKB-ARBA"/>
</dbReference>
<dbReference type="GO" id="GO:0005886">
    <property type="term" value="C:plasma membrane"/>
    <property type="evidence" value="ECO:0007669"/>
    <property type="project" value="UniProtKB-SubCell"/>
</dbReference>
<evidence type="ECO:0000313" key="17">
    <source>
        <dbReference type="RefSeq" id="XP_008067423.1"/>
    </source>
</evidence>
<keyword evidence="9 15" id="KW-0472">Membrane</keyword>
<evidence type="ECO:0000256" key="8">
    <source>
        <dbReference type="ARBA" id="ARBA00022989"/>
    </source>
</evidence>
<evidence type="ECO:0000256" key="12">
    <source>
        <dbReference type="ARBA" id="ARBA00071640"/>
    </source>
</evidence>
<dbReference type="GO" id="GO:0097028">
    <property type="term" value="P:dendritic cell differentiation"/>
    <property type="evidence" value="ECO:0007669"/>
    <property type="project" value="UniProtKB-ARBA"/>
</dbReference>
<dbReference type="InterPro" id="IPR004213">
    <property type="entry name" value="Flt3_lig"/>
</dbReference>
<keyword evidence="3" id="KW-1003">Cell membrane</keyword>
<evidence type="ECO:0000256" key="5">
    <source>
        <dbReference type="ARBA" id="ARBA00022525"/>
    </source>
</evidence>
<keyword evidence="5" id="KW-0964">Secreted</keyword>
<gene>
    <name evidence="17" type="primary">FLT3LG</name>
</gene>
<keyword evidence="10" id="KW-1015">Disulfide bond</keyword>
<dbReference type="STRING" id="1868482.ENSTSYP00000033499"/>
<evidence type="ECO:0000256" key="9">
    <source>
        <dbReference type="ARBA" id="ARBA00023136"/>
    </source>
</evidence>
<keyword evidence="8 15" id="KW-1133">Transmembrane helix</keyword>
<comment type="subcellular location">
    <subcellularLocation>
        <location evidence="1">Cell membrane</location>
        <topology evidence="1">Single-pass type I membrane protein</topology>
    </subcellularLocation>
    <subcellularLocation>
        <location evidence="2">Secreted</location>
    </subcellularLocation>
</comment>
<keyword evidence="17" id="KW-0418">Kinase</keyword>
<dbReference type="GO" id="GO:0030183">
    <property type="term" value="P:B cell differentiation"/>
    <property type="evidence" value="ECO:0007669"/>
    <property type="project" value="UniProtKB-ARBA"/>
</dbReference>
<keyword evidence="17" id="KW-0808">Transferase</keyword>
<dbReference type="KEGG" id="csyr:103271738"/>
<evidence type="ECO:0000256" key="13">
    <source>
        <dbReference type="ARBA" id="ARBA00075998"/>
    </source>
</evidence>
<evidence type="ECO:0000256" key="3">
    <source>
        <dbReference type="ARBA" id="ARBA00022475"/>
    </source>
</evidence>
<evidence type="ECO:0000256" key="10">
    <source>
        <dbReference type="ARBA" id="ARBA00023157"/>
    </source>
</evidence>
<name>A0A1U7UFE2_CARSF</name>
<dbReference type="GO" id="GO:0005125">
    <property type="term" value="F:cytokine activity"/>
    <property type="evidence" value="ECO:0007669"/>
    <property type="project" value="UniProtKB-KW"/>
</dbReference>
<keyword evidence="16" id="KW-1185">Reference proteome</keyword>
<dbReference type="OrthoDB" id="9944810at2759"/>
<dbReference type="InterPro" id="IPR009079">
    <property type="entry name" value="4_helix_cytokine-like_core"/>
</dbReference>
<dbReference type="Proteomes" id="UP000189704">
    <property type="component" value="Unplaced"/>
</dbReference>
<evidence type="ECO:0000256" key="6">
    <source>
        <dbReference type="ARBA" id="ARBA00022692"/>
    </source>
</evidence>
<dbReference type="AlphaFoldDB" id="A0A1U7UFE2"/>
<dbReference type="RefSeq" id="XP_008067423.1">
    <property type="nucleotide sequence ID" value="XM_008069232.1"/>
</dbReference>
<evidence type="ECO:0000256" key="4">
    <source>
        <dbReference type="ARBA" id="ARBA00022514"/>
    </source>
</evidence>
<dbReference type="Pfam" id="PF02947">
    <property type="entry name" value="Flt3_lig"/>
    <property type="match status" value="1"/>
</dbReference>
<keyword evidence="7" id="KW-0732">Signal</keyword>
<evidence type="ECO:0000256" key="11">
    <source>
        <dbReference type="ARBA" id="ARBA00023180"/>
    </source>
</evidence>
<feature type="region of interest" description="Disordered" evidence="14">
    <location>
        <begin position="1"/>
        <end position="28"/>
    </location>
</feature>
<keyword evidence="4" id="KW-0202">Cytokine</keyword>
<dbReference type="GO" id="GO:0005615">
    <property type="term" value="C:extracellular space"/>
    <property type="evidence" value="ECO:0007669"/>
    <property type="project" value="UniProtKB-KW"/>
</dbReference>
<dbReference type="PANTHER" id="PTHR11032:SF1">
    <property type="entry name" value="FMS-RELATED TYROSINE KINASE 3 LIGAND"/>
    <property type="match status" value="1"/>
</dbReference>
<dbReference type="Gene3D" id="1.20.1250.10">
    <property type="match status" value="1"/>
</dbReference>
<feature type="transmembrane region" description="Helical" evidence="15">
    <location>
        <begin position="204"/>
        <end position="224"/>
    </location>
</feature>
<organism evidence="16 17">
    <name type="scientific">Carlito syrichta</name>
    <name type="common">Philippine tarsier</name>
    <name type="synonym">Tarsius syrichta</name>
    <dbReference type="NCBI Taxonomy" id="1868482"/>
    <lineage>
        <taxon>Eukaryota</taxon>
        <taxon>Metazoa</taxon>
        <taxon>Chordata</taxon>
        <taxon>Craniata</taxon>
        <taxon>Vertebrata</taxon>
        <taxon>Euteleostomi</taxon>
        <taxon>Mammalia</taxon>
        <taxon>Eutheria</taxon>
        <taxon>Euarchontoglires</taxon>
        <taxon>Primates</taxon>
        <taxon>Haplorrhini</taxon>
        <taxon>Tarsiiformes</taxon>
        <taxon>Tarsiidae</taxon>
        <taxon>Carlito</taxon>
    </lineage>
</organism>
<accession>A0A1U7UFE2</accession>
<protein>
    <recommendedName>
        <fullName evidence="12">Fms-related tyrosine kinase 3 ligand</fullName>
    </recommendedName>
    <alternativeName>
        <fullName evidence="13">SL cytokine</fullName>
    </alternativeName>
</protein>
<keyword evidence="6 15" id="KW-0812">Transmembrane</keyword>
<keyword evidence="11" id="KW-0325">Glycoprotein</keyword>
<evidence type="ECO:0000256" key="2">
    <source>
        <dbReference type="ARBA" id="ARBA00004613"/>
    </source>
</evidence>
<dbReference type="GO" id="GO:0009986">
    <property type="term" value="C:cell surface"/>
    <property type="evidence" value="ECO:0007669"/>
    <property type="project" value="TreeGrafter"/>
</dbReference>
<dbReference type="GO" id="GO:0030971">
    <property type="term" value="F:receptor tyrosine kinase binding"/>
    <property type="evidence" value="ECO:0007669"/>
    <property type="project" value="TreeGrafter"/>
</dbReference>
<dbReference type="CTD" id="2323"/>
<evidence type="ECO:0000313" key="16">
    <source>
        <dbReference type="Proteomes" id="UP000189704"/>
    </source>
</evidence>
<evidence type="ECO:0000256" key="15">
    <source>
        <dbReference type="SAM" id="Phobius"/>
    </source>
</evidence>
<reference evidence="17" key="1">
    <citation type="submission" date="2025-08" db="UniProtKB">
        <authorList>
            <consortium name="RefSeq"/>
        </authorList>
    </citation>
    <scope>IDENTIFICATION</scope>
</reference>
<dbReference type="GeneID" id="103271738"/>
<sequence length="255" mass="28495">MGQRDPGTGQQAQEAEPPGEMGGDGDAPGEDTPLLLLLLLSLEARGTLNCSFEHNPITSNFAFKIRNLSDHMLQDYPVTVASNLQEEEFCGPLWRLFLAQRWMERLKTVAGSKIQGLLEQVNTEIHFVTLCDFQPLPSCLRFVQTNISHLLQDTSEQLRALKPRITGQNFSQCLELECQPDPSTLPPPRSEALEATVPPTPQPFLLLLLLLLPMVLLLPAVAWCQHQRRTRWRTPCPGEQVPPASIPQDVLLVDH</sequence>
<evidence type="ECO:0000256" key="1">
    <source>
        <dbReference type="ARBA" id="ARBA00004251"/>
    </source>
</evidence>
<dbReference type="PANTHER" id="PTHR11032">
    <property type="entry name" value="SL CYTOKINE"/>
    <property type="match status" value="1"/>
</dbReference>